<proteinExistence type="predicted"/>
<dbReference type="PANTHER" id="PTHR46289">
    <property type="entry name" value="52 KDA REPRESSOR OF THE INHIBITOR OF THE PROTEIN KINASE-LIKE PROTEIN-RELATED"/>
    <property type="match status" value="1"/>
</dbReference>
<dbReference type="GeneID" id="115035082"/>
<sequence>MKRISDYFRSDKDLHSSQKKTKIENTDTGKHTVNVFDTLDACCGIIFPTIKSLISILASLPISTASAERSFSTLRRLKTWLRSRMGEHRLTGLALLHTHKDIIVNIEEVINRFANEKKRNVQLLL</sequence>
<organism evidence="2 3">
    <name type="scientific">Acyrthosiphon pisum</name>
    <name type="common">Pea aphid</name>
    <dbReference type="NCBI Taxonomy" id="7029"/>
    <lineage>
        <taxon>Eukaryota</taxon>
        <taxon>Metazoa</taxon>
        <taxon>Ecdysozoa</taxon>
        <taxon>Arthropoda</taxon>
        <taxon>Hexapoda</taxon>
        <taxon>Insecta</taxon>
        <taxon>Pterygota</taxon>
        <taxon>Neoptera</taxon>
        <taxon>Paraneoptera</taxon>
        <taxon>Hemiptera</taxon>
        <taxon>Sternorrhyncha</taxon>
        <taxon>Aphidomorpha</taxon>
        <taxon>Aphidoidea</taxon>
        <taxon>Aphididae</taxon>
        <taxon>Macrosiphini</taxon>
        <taxon>Acyrthosiphon</taxon>
    </lineage>
</organism>
<dbReference type="InterPro" id="IPR008906">
    <property type="entry name" value="HATC_C_dom"/>
</dbReference>
<dbReference type="AlphaFoldDB" id="A0A8R2JX46"/>
<dbReference type="SUPFAM" id="SSF53098">
    <property type="entry name" value="Ribonuclease H-like"/>
    <property type="match status" value="1"/>
</dbReference>
<reference evidence="2" key="2">
    <citation type="submission" date="2022-06" db="UniProtKB">
        <authorList>
            <consortium name="EnsemblMetazoa"/>
        </authorList>
    </citation>
    <scope>IDENTIFICATION</scope>
</reference>
<evidence type="ECO:0000259" key="1">
    <source>
        <dbReference type="Pfam" id="PF05699"/>
    </source>
</evidence>
<dbReference type="PANTHER" id="PTHR46289:SF14">
    <property type="entry name" value="DUF4371 DOMAIN-CONTAINING PROTEIN"/>
    <property type="match status" value="1"/>
</dbReference>
<dbReference type="RefSeq" id="XP_029348594.1">
    <property type="nucleotide sequence ID" value="XM_029492734.1"/>
</dbReference>
<dbReference type="InterPro" id="IPR012337">
    <property type="entry name" value="RNaseH-like_sf"/>
</dbReference>
<dbReference type="Pfam" id="PF05699">
    <property type="entry name" value="Dimer_Tnp_hAT"/>
    <property type="match status" value="1"/>
</dbReference>
<dbReference type="GO" id="GO:0046983">
    <property type="term" value="F:protein dimerization activity"/>
    <property type="evidence" value="ECO:0007669"/>
    <property type="project" value="InterPro"/>
</dbReference>
<dbReference type="InterPro" id="IPR052958">
    <property type="entry name" value="IFN-induced_PKR_regulator"/>
</dbReference>
<name>A0A8R2JX46_ACYPI</name>
<dbReference type="KEGG" id="api:115035082"/>
<evidence type="ECO:0000313" key="2">
    <source>
        <dbReference type="EnsemblMetazoa" id="XP_029348594.1"/>
    </source>
</evidence>
<dbReference type="EnsemblMetazoa" id="XM_029492734.1">
    <property type="protein sequence ID" value="XP_029348594.1"/>
    <property type="gene ID" value="LOC115035082"/>
</dbReference>
<dbReference type="Proteomes" id="UP000007819">
    <property type="component" value="Unassembled WGS sequence"/>
</dbReference>
<dbReference type="OrthoDB" id="6604782at2759"/>
<protein>
    <recommendedName>
        <fullName evidence="1">HAT C-terminal dimerisation domain-containing protein</fullName>
    </recommendedName>
</protein>
<reference evidence="3" key="1">
    <citation type="submission" date="2010-06" db="EMBL/GenBank/DDBJ databases">
        <authorList>
            <person name="Jiang H."/>
            <person name="Abraham K."/>
            <person name="Ali S."/>
            <person name="Alsbrooks S.L."/>
            <person name="Anim B.N."/>
            <person name="Anosike U.S."/>
            <person name="Attaway T."/>
            <person name="Bandaranaike D.P."/>
            <person name="Battles P.K."/>
            <person name="Bell S.N."/>
            <person name="Bell A.V."/>
            <person name="Beltran B."/>
            <person name="Bickham C."/>
            <person name="Bustamante Y."/>
            <person name="Caleb T."/>
            <person name="Canada A."/>
            <person name="Cardenas V."/>
            <person name="Carter K."/>
            <person name="Chacko J."/>
            <person name="Chandrabose M.N."/>
            <person name="Chavez D."/>
            <person name="Chavez A."/>
            <person name="Chen L."/>
            <person name="Chu H.-S."/>
            <person name="Claassen K.J."/>
            <person name="Cockrell R."/>
            <person name="Collins M."/>
            <person name="Cooper J.A."/>
            <person name="Cree A."/>
            <person name="Curry S.M."/>
            <person name="Da Y."/>
            <person name="Dao M.D."/>
            <person name="Das B."/>
            <person name="Davila M.-L."/>
            <person name="Davy-Carroll L."/>
            <person name="Denson S."/>
            <person name="Dinh H."/>
            <person name="Ebong V.E."/>
            <person name="Edwards J.R."/>
            <person name="Egan A."/>
            <person name="El-Daye J."/>
            <person name="Escobedo L."/>
            <person name="Fernandez S."/>
            <person name="Fernando P.R."/>
            <person name="Flagg N."/>
            <person name="Forbes L.D."/>
            <person name="Fowler R.G."/>
            <person name="Fu Q."/>
            <person name="Gabisi R.A."/>
            <person name="Ganer J."/>
            <person name="Garbino Pronczuk A."/>
            <person name="Garcia R.M."/>
            <person name="Garner T."/>
            <person name="Garrett T.E."/>
            <person name="Gonzalez D.A."/>
            <person name="Hamid H."/>
            <person name="Hawkins E.S."/>
            <person name="Hirani K."/>
            <person name="Hogues M.E."/>
            <person name="Hollins B."/>
            <person name="Hsiao C.-H."/>
            <person name="Jabil R."/>
            <person name="James M.L."/>
            <person name="Jhangiani S.N."/>
            <person name="Johnson B."/>
            <person name="Johnson Q."/>
            <person name="Joshi V."/>
            <person name="Kalu J.B."/>
            <person name="Kam C."/>
            <person name="Kashfia A."/>
            <person name="Keebler J."/>
            <person name="Kisamo H."/>
            <person name="Kovar C.L."/>
            <person name="Lago L.A."/>
            <person name="Lai C.-Y."/>
            <person name="Laidlaw J."/>
            <person name="Lara F."/>
            <person name="Le T.-K."/>
            <person name="Lee S.L."/>
            <person name="Legall F.H."/>
            <person name="Lemon S.J."/>
            <person name="Lewis L.R."/>
            <person name="Li B."/>
            <person name="Liu Y."/>
            <person name="Liu Y.-S."/>
            <person name="Lopez J."/>
            <person name="Lozado R.J."/>
            <person name="Lu J."/>
            <person name="Madu R.C."/>
            <person name="Maheshwari M."/>
            <person name="Maheshwari R."/>
            <person name="Malloy K."/>
            <person name="Martinez E."/>
            <person name="Mathew T."/>
            <person name="Mercado I.C."/>
            <person name="Mercado C."/>
            <person name="Meyer B."/>
            <person name="Montgomery K."/>
            <person name="Morgan M.B."/>
            <person name="Munidasa M."/>
            <person name="Nazareth L.V."/>
            <person name="Nelson J."/>
            <person name="Ng B.M."/>
            <person name="Nguyen N.B."/>
            <person name="Nguyen P.Q."/>
            <person name="Nguyen T."/>
            <person name="Obregon M."/>
            <person name="Okwuonu G.O."/>
            <person name="Onwere C.G."/>
            <person name="Orozco G."/>
            <person name="Parra A."/>
            <person name="Patel S."/>
            <person name="Patil S."/>
            <person name="Perez A."/>
            <person name="Perez Y."/>
            <person name="Pham C."/>
            <person name="Primus E.L."/>
            <person name="Pu L.-L."/>
            <person name="Puazo M."/>
            <person name="Qin X."/>
            <person name="Quiroz J.B."/>
            <person name="Reese J."/>
            <person name="Richards S."/>
            <person name="Rives C.M."/>
            <person name="Robberts R."/>
            <person name="Ruiz S.J."/>
            <person name="Ruiz M.J."/>
            <person name="Santibanez J."/>
            <person name="Schneider B.W."/>
            <person name="Sisson I."/>
            <person name="Smith M."/>
            <person name="Sodergren E."/>
            <person name="Song X.-Z."/>
            <person name="Song B.B."/>
            <person name="Summersgill H."/>
            <person name="Thelus R."/>
            <person name="Thornton R.D."/>
            <person name="Trejos Z.Y."/>
            <person name="Usmani K."/>
            <person name="Vattathil S."/>
            <person name="Villasana D."/>
            <person name="Walker D.L."/>
            <person name="Wang S."/>
            <person name="Wang K."/>
            <person name="White C.S."/>
            <person name="Williams A.C."/>
            <person name="Williamson J."/>
            <person name="Wilson K."/>
            <person name="Woghiren I.O."/>
            <person name="Woodworth J.R."/>
            <person name="Worley K.C."/>
            <person name="Wright R.A."/>
            <person name="Wu W."/>
            <person name="Young L."/>
            <person name="Zhang L."/>
            <person name="Zhang J."/>
            <person name="Zhu Y."/>
            <person name="Muzny D.M."/>
            <person name="Weinstock G."/>
            <person name="Gibbs R.A."/>
        </authorList>
    </citation>
    <scope>NUCLEOTIDE SEQUENCE [LARGE SCALE GENOMIC DNA]</scope>
    <source>
        <strain evidence="3">LSR1</strain>
    </source>
</reference>
<accession>A0A8R2JX46</accession>
<keyword evidence="3" id="KW-1185">Reference proteome</keyword>
<evidence type="ECO:0000313" key="3">
    <source>
        <dbReference type="Proteomes" id="UP000007819"/>
    </source>
</evidence>
<feature type="domain" description="HAT C-terminal dimerisation" evidence="1">
    <location>
        <begin position="46"/>
        <end position="101"/>
    </location>
</feature>